<reference evidence="2" key="1">
    <citation type="journal article" date="2019" name="Int. J. Syst. Evol. Microbiol.">
        <title>The Global Catalogue of Microorganisms (GCM) 10K type strain sequencing project: providing services to taxonomists for standard genome sequencing and annotation.</title>
        <authorList>
            <consortium name="The Broad Institute Genomics Platform"/>
            <consortium name="The Broad Institute Genome Sequencing Center for Infectious Disease"/>
            <person name="Wu L."/>
            <person name="Ma J."/>
        </authorList>
    </citation>
    <scope>NUCLEOTIDE SEQUENCE [LARGE SCALE GENOMIC DNA]</scope>
    <source>
        <strain evidence="2">NBRC 109019</strain>
    </source>
</reference>
<evidence type="ECO:0000313" key="2">
    <source>
        <dbReference type="Proteomes" id="UP001321477"/>
    </source>
</evidence>
<dbReference type="RefSeq" id="WP_234659982.1">
    <property type="nucleotide sequence ID" value="NZ_AP027734.1"/>
</dbReference>
<accession>A0ABN6YCU6</accession>
<evidence type="ECO:0008006" key="3">
    <source>
        <dbReference type="Google" id="ProtNLM"/>
    </source>
</evidence>
<proteinExistence type="predicted"/>
<gene>
    <name evidence="1" type="ORF">GCM10025870_22680</name>
</gene>
<name>A0ABN6YCU6_9MICO</name>
<keyword evidence="2" id="KW-1185">Reference proteome</keyword>
<dbReference type="Proteomes" id="UP001321477">
    <property type="component" value="Chromosome"/>
</dbReference>
<dbReference type="EMBL" id="AP027734">
    <property type="protein sequence ID" value="BDZ55195.1"/>
    <property type="molecule type" value="Genomic_DNA"/>
</dbReference>
<sequence>MKDVARLLQDLHETRNAIDVGERTLSYERKGDVRAHSKRMDAHQAALNKLAVRPEGRLALETLLRDSPITSLRISIANVVMRWDSFSARDVLEEIVTSAGGRVTRPMTMTAALHAPDGTATNAALSLLNLARTQQGM</sequence>
<protein>
    <recommendedName>
        <fullName evidence="3">DUF222 domain-containing protein</fullName>
    </recommendedName>
</protein>
<organism evidence="1 2">
    <name type="scientific">Agromyces marinus</name>
    <dbReference type="NCBI Taxonomy" id="1389020"/>
    <lineage>
        <taxon>Bacteria</taxon>
        <taxon>Bacillati</taxon>
        <taxon>Actinomycetota</taxon>
        <taxon>Actinomycetes</taxon>
        <taxon>Micrococcales</taxon>
        <taxon>Microbacteriaceae</taxon>
        <taxon>Agromyces</taxon>
    </lineage>
</organism>
<evidence type="ECO:0000313" key="1">
    <source>
        <dbReference type="EMBL" id="BDZ55195.1"/>
    </source>
</evidence>